<sequence length="287" mass="32605">MSGHRKSGVYTIVRDMTTKPIYCNMTETAGWTVLQRRGDGTQDFDREWPQYKEGFGSIYGEHWLGLDIIRWMTHGRSYTLMIQTEDWMGNVKYAMYDQFAVFGQNYVLSIAGYSGGAGDSMTKCNDRPFQVREDSREMTITTESACTNTRRGGWWFPEDCGQANPNGPYRIKPDISEGGAEEGNGINDPTLMFFWMSWQKEANPIKSISMQMVPREALVENVFSTLPESENRLEEEEEEEEERVAGGWSEGGTTLNSIDGSDVDQYPEYEAQAGHETHRVTVQSVNP</sequence>
<protein>
    <recommendedName>
        <fullName evidence="2">Fibrinogen C-terminal domain-containing protein</fullName>
    </recommendedName>
</protein>
<dbReference type="GeneTree" id="ENSGT00940000163551"/>
<dbReference type="STRING" id="7719.ENSCINP00000005886"/>
<dbReference type="GO" id="GO:0005615">
    <property type="term" value="C:extracellular space"/>
    <property type="evidence" value="ECO:0000318"/>
    <property type="project" value="GO_Central"/>
</dbReference>
<feature type="domain" description="Fibrinogen C-terminal" evidence="2">
    <location>
        <begin position="1"/>
        <end position="216"/>
    </location>
</feature>
<dbReference type="PANTHER" id="PTHR19143">
    <property type="entry name" value="FIBRINOGEN/TENASCIN/ANGIOPOEITIN"/>
    <property type="match status" value="1"/>
</dbReference>
<dbReference type="HOGENOM" id="CLU_038628_6_2_1"/>
<organism evidence="3 4">
    <name type="scientific">Ciona intestinalis</name>
    <name type="common">Transparent sea squirt</name>
    <name type="synonym">Ascidia intestinalis</name>
    <dbReference type="NCBI Taxonomy" id="7719"/>
    <lineage>
        <taxon>Eukaryota</taxon>
        <taxon>Metazoa</taxon>
        <taxon>Chordata</taxon>
        <taxon>Tunicata</taxon>
        <taxon>Ascidiacea</taxon>
        <taxon>Phlebobranchia</taxon>
        <taxon>Cionidae</taxon>
        <taxon>Ciona</taxon>
    </lineage>
</organism>
<dbReference type="PROSITE" id="PS51406">
    <property type="entry name" value="FIBRINOGEN_C_2"/>
    <property type="match status" value="1"/>
</dbReference>
<evidence type="ECO:0000256" key="1">
    <source>
        <dbReference type="SAM" id="MobiDB-lite"/>
    </source>
</evidence>
<evidence type="ECO:0000259" key="2">
    <source>
        <dbReference type="PROSITE" id="PS51406"/>
    </source>
</evidence>
<feature type="compositionally biased region" description="Acidic residues" evidence="1">
    <location>
        <begin position="233"/>
        <end position="242"/>
    </location>
</feature>
<dbReference type="InParanoid" id="F6SZU9"/>
<dbReference type="AlphaFoldDB" id="F6SZU9"/>
<dbReference type="Gene3D" id="3.90.215.10">
    <property type="entry name" value="Gamma Fibrinogen, chain A, domain 1"/>
    <property type="match status" value="1"/>
</dbReference>
<dbReference type="SUPFAM" id="SSF56496">
    <property type="entry name" value="Fibrinogen C-terminal domain-like"/>
    <property type="match status" value="1"/>
</dbReference>
<evidence type="ECO:0000313" key="3">
    <source>
        <dbReference type="Ensembl" id="ENSCINP00000005886.3"/>
    </source>
</evidence>
<dbReference type="InterPro" id="IPR002181">
    <property type="entry name" value="Fibrinogen_a/b/g_C_dom"/>
</dbReference>
<proteinExistence type="predicted"/>
<dbReference type="InterPro" id="IPR050373">
    <property type="entry name" value="Fibrinogen_C-term_domain"/>
</dbReference>
<dbReference type="InterPro" id="IPR036056">
    <property type="entry name" value="Fibrinogen-like_C"/>
</dbReference>
<dbReference type="Proteomes" id="UP000008144">
    <property type="component" value="Chromosome 7"/>
</dbReference>
<dbReference type="PANTHER" id="PTHR19143:SF394">
    <property type="entry name" value="ANGIOPOIETIN-RELATED PROTEIN 3-LIKE"/>
    <property type="match status" value="1"/>
</dbReference>
<evidence type="ECO:0000313" key="4">
    <source>
        <dbReference type="Proteomes" id="UP000008144"/>
    </source>
</evidence>
<dbReference type="InterPro" id="IPR014716">
    <property type="entry name" value="Fibrinogen_a/b/g_C_1"/>
</dbReference>
<reference evidence="3" key="3">
    <citation type="submission" date="2025-08" db="UniProtKB">
        <authorList>
            <consortium name="Ensembl"/>
        </authorList>
    </citation>
    <scope>IDENTIFICATION</scope>
</reference>
<accession>F6SZU9</accession>
<reference evidence="4" key="1">
    <citation type="journal article" date="2002" name="Science">
        <title>The draft genome of Ciona intestinalis: insights into chordate and vertebrate origins.</title>
        <authorList>
            <person name="Dehal P."/>
            <person name="Satou Y."/>
            <person name="Campbell R.K."/>
            <person name="Chapman J."/>
            <person name="Degnan B."/>
            <person name="De Tomaso A."/>
            <person name="Davidson B."/>
            <person name="Di Gregorio A."/>
            <person name="Gelpke M."/>
            <person name="Goodstein D.M."/>
            <person name="Harafuji N."/>
            <person name="Hastings K.E."/>
            <person name="Ho I."/>
            <person name="Hotta K."/>
            <person name="Huang W."/>
            <person name="Kawashima T."/>
            <person name="Lemaire P."/>
            <person name="Martinez D."/>
            <person name="Meinertzhagen I.A."/>
            <person name="Necula S."/>
            <person name="Nonaka M."/>
            <person name="Putnam N."/>
            <person name="Rash S."/>
            <person name="Saiga H."/>
            <person name="Satake M."/>
            <person name="Terry A."/>
            <person name="Yamada L."/>
            <person name="Wang H.G."/>
            <person name="Awazu S."/>
            <person name="Azumi K."/>
            <person name="Boore J."/>
            <person name="Branno M."/>
            <person name="Chin-Bow S."/>
            <person name="DeSantis R."/>
            <person name="Doyle S."/>
            <person name="Francino P."/>
            <person name="Keys D.N."/>
            <person name="Haga S."/>
            <person name="Hayashi H."/>
            <person name="Hino K."/>
            <person name="Imai K.S."/>
            <person name="Inaba K."/>
            <person name="Kano S."/>
            <person name="Kobayashi K."/>
            <person name="Kobayashi M."/>
            <person name="Lee B.I."/>
            <person name="Makabe K.W."/>
            <person name="Manohar C."/>
            <person name="Matassi G."/>
            <person name="Medina M."/>
            <person name="Mochizuki Y."/>
            <person name="Mount S."/>
            <person name="Morishita T."/>
            <person name="Miura S."/>
            <person name="Nakayama A."/>
            <person name="Nishizaka S."/>
            <person name="Nomoto H."/>
            <person name="Ohta F."/>
            <person name="Oishi K."/>
            <person name="Rigoutsos I."/>
            <person name="Sano M."/>
            <person name="Sasaki A."/>
            <person name="Sasakura Y."/>
            <person name="Shoguchi E."/>
            <person name="Shin-i T."/>
            <person name="Spagnuolo A."/>
            <person name="Stainier D."/>
            <person name="Suzuki M.M."/>
            <person name="Tassy O."/>
            <person name="Takatori N."/>
            <person name="Tokuoka M."/>
            <person name="Yagi K."/>
            <person name="Yoshizaki F."/>
            <person name="Wada S."/>
            <person name="Zhang C."/>
            <person name="Hyatt P.D."/>
            <person name="Larimer F."/>
            <person name="Detter C."/>
            <person name="Doggett N."/>
            <person name="Glavina T."/>
            <person name="Hawkins T."/>
            <person name="Richardson P."/>
            <person name="Lucas S."/>
            <person name="Kohara Y."/>
            <person name="Levine M."/>
            <person name="Satoh N."/>
            <person name="Rokhsar D.S."/>
        </authorList>
    </citation>
    <scope>NUCLEOTIDE SEQUENCE [LARGE SCALE GENOMIC DNA]</scope>
</reference>
<dbReference type="Pfam" id="PF00147">
    <property type="entry name" value="Fibrinogen_C"/>
    <property type="match status" value="1"/>
</dbReference>
<feature type="region of interest" description="Disordered" evidence="1">
    <location>
        <begin position="227"/>
        <end position="287"/>
    </location>
</feature>
<reference evidence="3" key="2">
    <citation type="journal article" date="2008" name="Genome Biol.">
        <title>Improved genome assembly and evidence-based global gene model set for the chordate Ciona intestinalis: new insight into intron and operon populations.</title>
        <authorList>
            <person name="Satou Y."/>
            <person name="Mineta K."/>
            <person name="Ogasawara M."/>
            <person name="Sasakura Y."/>
            <person name="Shoguchi E."/>
            <person name="Ueno K."/>
            <person name="Yamada L."/>
            <person name="Matsumoto J."/>
            <person name="Wasserscheid J."/>
            <person name="Dewar K."/>
            <person name="Wiley G.B."/>
            <person name="Macmil S.L."/>
            <person name="Roe B.A."/>
            <person name="Zeller R.W."/>
            <person name="Hastings K.E."/>
            <person name="Lemaire P."/>
            <person name="Lindquist E."/>
            <person name="Endo T."/>
            <person name="Hotta K."/>
            <person name="Inaba K."/>
        </authorList>
    </citation>
    <scope>NUCLEOTIDE SEQUENCE [LARGE SCALE GENOMIC DNA]</scope>
    <source>
        <strain evidence="3">wild type</strain>
    </source>
</reference>
<keyword evidence="4" id="KW-1185">Reference proteome</keyword>
<reference evidence="3" key="4">
    <citation type="submission" date="2025-09" db="UniProtKB">
        <authorList>
            <consortium name="Ensembl"/>
        </authorList>
    </citation>
    <scope>IDENTIFICATION</scope>
</reference>
<dbReference type="Ensembl" id="ENSCINT00000005886.3">
    <property type="protein sequence ID" value="ENSCINP00000005886.3"/>
    <property type="gene ID" value="ENSCING00000002894.3"/>
</dbReference>
<dbReference type="EMBL" id="EAAA01002336">
    <property type="status" value="NOT_ANNOTATED_CDS"/>
    <property type="molecule type" value="Genomic_DNA"/>
</dbReference>
<dbReference type="SMART" id="SM00186">
    <property type="entry name" value="FBG"/>
    <property type="match status" value="1"/>
</dbReference>
<name>F6SZU9_CIOIN</name>